<keyword evidence="3" id="KW-1185">Reference proteome</keyword>
<feature type="compositionally biased region" description="Basic and acidic residues" evidence="1">
    <location>
        <begin position="364"/>
        <end position="379"/>
    </location>
</feature>
<evidence type="ECO:0000313" key="4">
    <source>
        <dbReference type="RefSeq" id="XP_033578348.1"/>
    </source>
</evidence>
<dbReference type="GeneID" id="54466216"/>
<feature type="region of interest" description="Disordered" evidence="1">
    <location>
        <begin position="140"/>
        <end position="180"/>
    </location>
</feature>
<organism evidence="2">
    <name type="scientific">Mytilinidion resinicola</name>
    <dbReference type="NCBI Taxonomy" id="574789"/>
    <lineage>
        <taxon>Eukaryota</taxon>
        <taxon>Fungi</taxon>
        <taxon>Dikarya</taxon>
        <taxon>Ascomycota</taxon>
        <taxon>Pezizomycotina</taxon>
        <taxon>Dothideomycetes</taxon>
        <taxon>Pleosporomycetidae</taxon>
        <taxon>Mytilinidiales</taxon>
        <taxon>Mytilinidiaceae</taxon>
        <taxon>Mytilinidion</taxon>
    </lineage>
</organism>
<proteinExistence type="predicted"/>
<dbReference type="EMBL" id="MU003698">
    <property type="protein sequence ID" value="KAF2811384.1"/>
    <property type="molecule type" value="Genomic_DNA"/>
</dbReference>
<evidence type="ECO:0000256" key="1">
    <source>
        <dbReference type="SAM" id="MobiDB-lite"/>
    </source>
</evidence>
<dbReference type="Proteomes" id="UP000504636">
    <property type="component" value="Unplaced"/>
</dbReference>
<name>A0A6A6YTP0_9PEZI</name>
<feature type="region of interest" description="Disordered" evidence="1">
    <location>
        <begin position="1"/>
        <end position="39"/>
    </location>
</feature>
<feature type="region of interest" description="Disordered" evidence="1">
    <location>
        <begin position="364"/>
        <end position="389"/>
    </location>
</feature>
<feature type="compositionally biased region" description="Basic residues" evidence="1">
    <location>
        <begin position="1"/>
        <end position="17"/>
    </location>
</feature>
<dbReference type="AlphaFoldDB" id="A0A6A6YTP0"/>
<sequence>MGLRTKLRERFKRKKPIASKSASPSAHAERSRNAQSTSGSLSVAQLDSFDALIKSVRHNSQQDGQVNIPSAFPHNTPSSFSKATSVIANVERPLLSEVAVPSSRAALGSATRPSLRVAILVMVFLHRVTSSIAKDDHGSIVTKTSTSTPSSTGSTTTPSSSSSSPETPCPIKRSSSWPTPPTVATFTGSVTSVDTGSLGPIRFTLADTYDEKVSTATVQEKVVSTDPNVVESYTKPWAVDEPGTSEDKISTATVSETTVPSEVDIVDMYSEPWGFEPDDTVSSSEFSDNNISNNSVLPGTEGSPILVQDMTLVVRAARRCKNRTKRIRSSAKRQITKTEQEKFADVASLMRRWNKSTEALKEQLRDVREKSAATKEKDGLPSGLRCQHS</sequence>
<dbReference type="RefSeq" id="XP_033578348.1">
    <property type="nucleotide sequence ID" value="XM_033725323.1"/>
</dbReference>
<reference evidence="4" key="2">
    <citation type="submission" date="2020-04" db="EMBL/GenBank/DDBJ databases">
        <authorList>
            <consortium name="NCBI Genome Project"/>
        </authorList>
    </citation>
    <scope>NUCLEOTIDE SEQUENCE</scope>
    <source>
        <strain evidence="4">CBS 304.34</strain>
    </source>
</reference>
<protein>
    <submittedName>
        <fullName evidence="2 4">Uncharacterized protein</fullName>
    </submittedName>
</protein>
<accession>A0A6A6YTP0</accession>
<evidence type="ECO:0000313" key="2">
    <source>
        <dbReference type="EMBL" id="KAF2811384.1"/>
    </source>
</evidence>
<gene>
    <name evidence="2 4" type="ORF">BDZ99DRAFT_518664</name>
</gene>
<evidence type="ECO:0000313" key="3">
    <source>
        <dbReference type="Proteomes" id="UP000504636"/>
    </source>
</evidence>
<reference evidence="4" key="3">
    <citation type="submission" date="2025-04" db="UniProtKB">
        <authorList>
            <consortium name="RefSeq"/>
        </authorList>
    </citation>
    <scope>IDENTIFICATION</scope>
    <source>
        <strain evidence="4">CBS 304.34</strain>
    </source>
</reference>
<feature type="compositionally biased region" description="Low complexity" evidence="1">
    <location>
        <begin position="142"/>
        <end position="166"/>
    </location>
</feature>
<reference evidence="2 4" key="1">
    <citation type="journal article" date="2020" name="Stud. Mycol.">
        <title>101 Dothideomycetes genomes: a test case for predicting lifestyles and emergence of pathogens.</title>
        <authorList>
            <person name="Haridas S."/>
            <person name="Albert R."/>
            <person name="Binder M."/>
            <person name="Bloem J."/>
            <person name="Labutti K."/>
            <person name="Salamov A."/>
            <person name="Andreopoulos B."/>
            <person name="Baker S."/>
            <person name="Barry K."/>
            <person name="Bills G."/>
            <person name="Bluhm B."/>
            <person name="Cannon C."/>
            <person name="Castanera R."/>
            <person name="Culley D."/>
            <person name="Daum C."/>
            <person name="Ezra D."/>
            <person name="Gonzalez J."/>
            <person name="Henrissat B."/>
            <person name="Kuo A."/>
            <person name="Liang C."/>
            <person name="Lipzen A."/>
            <person name="Lutzoni F."/>
            <person name="Magnuson J."/>
            <person name="Mondo S."/>
            <person name="Nolan M."/>
            <person name="Ohm R."/>
            <person name="Pangilinan J."/>
            <person name="Park H.-J."/>
            <person name="Ramirez L."/>
            <person name="Alfaro M."/>
            <person name="Sun H."/>
            <person name="Tritt A."/>
            <person name="Yoshinaga Y."/>
            <person name="Zwiers L.-H."/>
            <person name="Turgeon B."/>
            <person name="Goodwin S."/>
            <person name="Spatafora J."/>
            <person name="Crous P."/>
            <person name="Grigoriev I."/>
        </authorList>
    </citation>
    <scope>NUCLEOTIDE SEQUENCE</scope>
    <source>
        <strain evidence="2 4">CBS 304.34</strain>
    </source>
</reference>